<organism evidence="2">
    <name type="scientific">Myoviridae sp. cteBs22</name>
    <dbReference type="NCBI Taxonomy" id="2826675"/>
    <lineage>
        <taxon>Viruses</taxon>
        <taxon>Duplodnaviria</taxon>
        <taxon>Heunggongvirae</taxon>
        <taxon>Uroviricota</taxon>
        <taxon>Caudoviricetes</taxon>
    </lineage>
</organism>
<reference evidence="2" key="1">
    <citation type="journal article" date="2021" name="Proc. Natl. Acad. Sci. U.S.A.">
        <title>A Catalog of Tens of Thousands of Viruses from Human Metagenomes Reveals Hidden Associations with Chronic Diseases.</title>
        <authorList>
            <person name="Tisza M.J."/>
            <person name="Buck C.B."/>
        </authorList>
    </citation>
    <scope>NUCLEOTIDE SEQUENCE</scope>
    <source>
        <strain evidence="2">CteBs22</strain>
    </source>
</reference>
<feature type="compositionally biased region" description="Polar residues" evidence="1">
    <location>
        <begin position="1"/>
        <end position="15"/>
    </location>
</feature>
<dbReference type="GO" id="GO:0000428">
    <property type="term" value="C:DNA-directed RNA polymerase complex"/>
    <property type="evidence" value="ECO:0007669"/>
    <property type="project" value="UniProtKB-KW"/>
</dbReference>
<keyword evidence="2" id="KW-0240">DNA-directed RNA polymerase</keyword>
<keyword evidence="2" id="KW-0804">Transcription</keyword>
<evidence type="ECO:0000313" key="2">
    <source>
        <dbReference type="EMBL" id="DAE24799.1"/>
    </source>
</evidence>
<accession>A0A8S5QZW8</accession>
<evidence type="ECO:0000256" key="1">
    <source>
        <dbReference type="SAM" id="MobiDB-lite"/>
    </source>
</evidence>
<name>A0A8S5QZW8_9CAUD</name>
<protein>
    <submittedName>
        <fullName evidence="2">DNA-directed RNA polymerase subunit alpha</fullName>
    </submittedName>
</protein>
<sequence length="171" mass="19670">MKSVPPSSGATTTAAKQPRRIKIPMMSKSDREALEDRLHNWGRWATDSTPPGTSWLWRAIKKHGKRGKNGPLPEAPEAPPPVDELDALLVERAWVSMPESPKVRKRYKQTLRYHYCFPKKKPSKVAKELGFSTRRYDEMLKTGQDEIAKVLYRFDKLRELQQNDSNNSKPV</sequence>
<dbReference type="EMBL" id="BK015784">
    <property type="protein sequence ID" value="DAE24799.1"/>
    <property type="molecule type" value="Genomic_DNA"/>
</dbReference>
<feature type="region of interest" description="Disordered" evidence="1">
    <location>
        <begin position="1"/>
        <end position="21"/>
    </location>
</feature>
<proteinExistence type="predicted"/>